<organism evidence="1 2">
    <name type="scientific">Clonostachys rosea f. rosea IK726</name>
    <dbReference type="NCBI Taxonomy" id="1349383"/>
    <lineage>
        <taxon>Eukaryota</taxon>
        <taxon>Fungi</taxon>
        <taxon>Dikarya</taxon>
        <taxon>Ascomycota</taxon>
        <taxon>Pezizomycotina</taxon>
        <taxon>Sordariomycetes</taxon>
        <taxon>Hypocreomycetidae</taxon>
        <taxon>Hypocreales</taxon>
        <taxon>Bionectriaceae</taxon>
        <taxon>Clonostachys</taxon>
    </lineage>
</organism>
<sequence length="621" mass="69302">MAPGPPSSLSSTIKIDDFLRHRSSLWGAGTYELQTDLTLDISFSNSKDTNPRFLLSMRPTQATSHPYVLETPHGRLLGIEQRDVSGKPILYRFTKIPYALPPIGPLRWRRTQKLPSEFSFNSASGEPGDYSQFGPICPQPVYTHGAASLPNSNAAPPVVNVEDEDCLYLNIWVPTGAPPEGGWPVQFFLHGGWLQVGNANQKHENDPIDLLNEAAPRIIVSPTYRLNVFGFLGGKDLSSVGEDPAAGNYGFWDQRCALEWVAQYISDFGGNPGNISVGGLSAGANSAFYQLYYDARLPASQRLIRRIYLWSNAVAIQPSATDSETLTGQFNDLCSLFGISATEKPEEKLSRLRQIPSKDLVDALFKLKLHTFRASTDNDFIPPTFLSSLHSGSYTTLLHDNGTSVLLGEVSDEKELYKITNPPNSRESLQVELENYYPKIVCDALLPLYAVPEPGSANDKPEAYAEIFGQIVADGQVHASIRGFAHLLLNPPSGENVRPLPDERVHRYRISWRAKALDAWLRPELGVFHAADTQIWWASGWRQDFTEDDKKVTKDFIAPFGQFLYGKSVDWGHTKSGEDHLLWLDPDGRVHQGYKDDLWKRGMEVWNAIWLAQKDLVAHEH</sequence>
<accession>A0ACA9U7P5</accession>
<evidence type="ECO:0000313" key="2">
    <source>
        <dbReference type="Proteomes" id="UP000836387"/>
    </source>
</evidence>
<gene>
    <name evidence="1" type="ORF">CRV2_00014605</name>
</gene>
<protein>
    <submittedName>
        <fullName evidence="1">Uncharacterized protein</fullName>
    </submittedName>
</protein>
<reference evidence="1" key="1">
    <citation type="submission" date="2020-04" db="EMBL/GenBank/DDBJ databases">
        <authorList>
            <person name="Broberg M."/>
        </authorList>
    </citation>
    <scope>NUCLEOTIDE SEQUENCE</scope>
</reference>
<proteinExistence type="predicted"/>
<dbReference type="Proteomes" id="UP000836387">
    <property type="component" value="Unassembled WGS sequence"/>
</dbReference>
<comment type="caution">
    <text evidence="1">The sequence shown here is derived from an EMBL/GenBank/DDBJ whole genome shotgun (WGS) entry which is preliminary data.</text>
</comment>
<name>A0ACA9U7P5_BIOOC</name>
<dbReference type="EMBL" id="CADEHS020000055">
    <property type="protein sequence ID" value="CAG9949299.1"/>
    <property type="molecule type" value="Genomic_DNA"/>
</dbReference>
<reference evidence="1" key="2">
    <citation type="submission" date="2021-10" db="EMBL/GenBank/DDBJ databases">
        <authorList>
            <person name="Piombo E."/>
        </authorList>
    </citation>
    <scope>NUCLEOTIDE SEQUENCE</scope>
</reference>
<evidence type="ECO:0000313" key="1">
    <source>
        <dbReference type="EMBL" id="CAG9949299.1"/>
    </source>
</evidence>
<keyword evidence="2" id="KW-1185">Reference proteome</keyword>